<gene>
    <name evidence="1" type="ORF">P5673_011053</name>
</gene>
<reference evidence="1" key="1">
    <citation type="journal article" date="2023" name="G3 (Bethesda)">
        <title>Whole genome assembly and annotation of the endangered Caribbean coral Acropora cervicornis.</title>
        <authorList>
            <person name="Selwyn J.D."/>
            <person name="Vollmer S.V."/>
        </authorList>
    </citation>
    <scope>NUCLEOTIDE SEQUENCE</scope>
    <source>
        <strain evidence="1">K2</strain>
    </source>
</reference>
<dbReference type="Proteomes" id="UP001249851">
    <property type="component" value="Unassembled WGS sequence"/>
</dbReference>
<evidence type="ECO:0000313" key="1">
    <source>
        <dbReference type="EMBL" id="KAK2565132.1"/>
    </source>
</evidence>
<organism evidence="1 2">
    <name type="scientific">Acropora cervicornis</name>
    <name type="common">Staghorn coral</name>
    <dbReference type="NCBI Taxonomy" id="6130"/>
    <lineage>
        <taxon>Eukaryota</taxon>
        <taxon>Metazoa</taxon>
        <taxon>Cnidaria</taxon>
        <taxon>Anthozoa</taxon>
        <taxon>Hexacorallia</taxon>
        <taxon>Scleractinia</taxon>
        <taxon>Astrocoeniina</taxon>
        <taxon>Acroporidae</taxon>
        <taxon>Acropora</taxon>
    </lineage>
</organism>
<accession>A0AAD9QPJ3</accession>
<keyword evidence="2" id="KW-1185">Reference proteome</keyword>
<reference evidence="1" key="2">
    <citation type="journal article" date="2023" name="Science">
        <title>Genomic signatures of disease resistance in endangered staghorn corals.</title>
        <authorList>
            <person name="Vollmer S.V."/>
            <person name="Selwyn J.D."/>
            <person name="Despard B.A."/>
            <person name="Roesel C.L."/>
        </authorList>
    </citation>
    <scope>NUCLEOTIDE SEQUENCE</scope>
    <source>
        <strain evidence="1">K2</strain>
    </source>
</reference>
<evidence type="ECO:0000313" key="2">
    <source>
        <dbReference type="Proteomes" id="UP001249851"/>
    </source>
</evidence>
<sequence>MKKSNIFIFSLICIASKAKKDNAIRYRNTTQVLNSLSAPGVYDKRIRPYHE</sequence>
<dbReference type="EMBL" id="JARQWQ010000020">
    <property type="protein sequence ID" value="KAK2565132.1"/>
    <property type="molecule type" value="Genomic_DNA"/>
</dbReference>
<comment type="caution">
    <text evidence="1">The sequence shown here is derived from an EMBL/GenBank/DDBJ whole genome shotgun (WGS) entry which is preliminary data.</text>
</comment>
<protein>
    <submittedName>
        <fullName evidence="1">Uncharacterized protein</fullName>
    </submittedName>
</protein>
<feature type="non-terminal residue" evidence="1">
    <location>
        <position position="1"/>
    </location>
</feature>
<proteinExistence type="predicted"/>
<name>A0AAD9QPJ3_ACRCE</name>
<dbReference type="AlphaFoldDB" id="A0AAD9QPJ3"/>